<dbReference type="Gene3D" id="3.40.50.720">
    <property type="entry name" value="NAD(P)-binding Rossmann-like Domain"/>
    <property type="match status" value="1"/>
</dbReference>
<name>L7FJ67_ENTIV</name>
<dbReference type="GO" id="GO:0051287">
    <property type="term" value="F:NAD binding"/>
    <property type="evidence" value="ECO:0007669"/>
    <property type="project" value="InterPro"/>
</dbReference>
<proteinExistence type="predicted"/>
<dbReference type="Proteomes" id="UP000014680">
    <property type="component" value="Unassembled WGS sequence"/>
</dbReference>
<dbReference type="OrthoDB" id="25140at2759"/>
<dbReference type="Gene3D" id="3.40.50.10380">
    <property type="entry name" value="Malic enzyme, N-terminal domain"/>
    <property type="match status" value="1"/>
</dbReference>
<dbReference type="Pfam" id="PF03949">
    <property type="entry name" value="Malic_M"/>
    <property type="match status" value="2"/>
</dbReference>
<dbReference type="RefSeq" id="XP_004183279.1">
    <property type="nucleotide sequence ID" value="XM_004183231.1"/>
</dbReference>
<dbReference type="SMART" id="SM00919">
    <property type="entry name" value="Malic_M"/>
    <property type="match status" value="1"/>
</dbReference>
<evidence type="ECO:0000259" key="2">
    <source>
        <dbReference type="SMART" id="SM00919"/>
    </source>
</evidence>
<dbReference type="SUPFAM" id="SSF53223">
    <property type="entry name" value="Aminoacid dehydrogenase-like, N-terminal domain"/>
    <property type="match status" value="1"/>
</dbReference>
<evidence type="ECO:0000259" key="3">
    <source>
        <dbReference type="SMART" id="SM01274"/>
    </source>
</evidence>
<accession>L7FJ67</accession>
<dbReference type="PANTHER" id="PTHR43237:SF4">
    <property type="entry name" value="NADP-DEPENDENT MALIC ENZYME"/>
    <property type="match status" value="1"/>
</dbReference>
<dbReference type="InterPro" id="IPR037062">
    <property type="entry name" value="Malic_N_dom_sf"/>
</dbReference>
<dbReference type="EMBL" id="KB207207">
    <property type="protein sequence ID" value="ELP83933.1"/>
    <property type="molecule type" value="Genomic_DNA"/>
</dbReference>
<protein>
    <submittedName>
        <fullName evidence="4">Malic enzyme, putative</fullName>
        <ecNumber evidence="4">1.1.1.40</ecNumber>
    </submittedName>
</protein>
<dbReference type="KEGG" id="eiv:EIN_393440"/>
<evidence type="ECO:0000313" key="5">
    <source>
        <dbReference type="Proteomes" id="UP000014680"/>
    </source>
</evidence>
<dbReference type="PANTHER" id="PTHR43237">
    <property type="entry name" value="NADP-DEPENDENT MALIC ENZYME"/>
    <property type="match status" value="1"/>
</dbReference>
<dbReference type="GeneID" id="14882908"/>
<keyword evidence="5" id="KW-1185">Reference proteome</keyword>
<dbReference type="SMART" id="SM01274">
    <property type="entry name" value="malic"/>
    <property type="match status" value="1"/>
</dbReference>
<dbReference type="Pfam" id="PF00390">
    <property type="entry name" value="malic"/>
    <property type="match status" value="1"/>
</dbReference>
<evidence type="ECO:0000256" key="1">
    <source>
        <dbReference type="ARBA" id="ARBA00023002"/>
    </source>
</evidence>
<feature type="domain" description="Malic enzyme N-terminal" evidence="3">
    <location>
        <begin position="1"/>
        <end position="80"/>
    </location>
</feature>
<dbReference type="SUPFAM" id="SSF51735">
    <property type="entry name" value="NAD(P)-binding Rossmann-fold domains"/>
    <property type="match status" value="1"/>
</dbReference>
<dbReference type="InterPro" id="IPR012302">
    <property type="entry name" value="Malic_NAD-bd"/>
</dbReference>
<dbReference type="AlphaFoldDB" id="L7FJ67"/>
<keyword evidence="1 4" id="KW-0560">Oxidoreductase</keyword>
<dbReference type="InterPro" id="IPR046346">
    <property type="entry name" value="Aminoacid_DH-like_N_sf"/>
</dbReference>
<reference evidence="4 5" key="1">
    <citation type="submission" date="2012-10" db="EMBL/GenBank/DDBJ databases">
        <authorList>
            <person name="Zafar N."/>
            <person name="Inman J."/>
            <person name="Hall N."/>
            <person name="Lorenzi H."/>
            <person name="Caler E."/>
        </authorList>
    </citation>
    <scope>NUCLEOTIDE SEQUENCE [LARGE SCALE GENOMIC DNA]</scope>
    <source>
        <strain evidence="4 5">IP1</strain>
    </source>
</reference>
<dbReference type="EC" id="1.1.1.40" evidence="4"/>
<feature type="domain" description="Malic enzyme NAD-binding" evidence="2">
    <location>
        <begin position="64"/>
        <end position="252"/>
    </location>
</feature>
<gene>
    <name evidence="4" type="ORF">EIN_393440</name>
</gene>
<dbReference type="GO" id="GO:0004473">
    <property type="term" value="F:malate dehydrogenase (decarboxylating) (NADP+) activity"/>
    <property type="evidence" value="ECO:0007669"/>
    <property type="project" value="UniProtKB-EC"/>
</dbReference>
<organism evidence="4 5">
    <name type="scientific">Entamoeba invadens IP1</name>
    <dbReference type="NCBI Taxonomy" id="370355"/>
    <lineage>
        <taxon>Eukaryota</taxon>
        <taxon>Amoebozoa</taxon>
        <taxon>Evosea</taxon>
        <taxon>Archamoebae</taxon>
        <taxon>Mastigamoebida</taxon>
        <taxon>Entamoebidae</taxon>
        <taxon>Entamoeba</taxon>
    </lineage>
</organism>
<dbReference type="VEuPathDB" id="AmoebaDB:EIN_393440"/>
<sequence length="297" mass="32058">MRGNFVGVVSDSTRVLGDGDVTPAGGLGVMEGKALLMKYLGGIDAVPICIDSKTCDIPVCYDDQQCIAPVTLAGLLNALRLVHKRLEDIKMVFIGAGSANATCLRLIVSTCADPKKIVIFDINGSLHSGREDIEKDSRFNGNGSIVTKPIVLYCGNPVLEIYPYEAKEAGAYIFATGRGDFPNQFNNSVGLPGILKGTLIVKAKKITDNMTITASKALADFAEKRGIIPDNIIGTMDEPGISTKRSRGRYASYQRRKKDIKEAREGADLLIEKKFIKEFPQGLLDESINTAINVATK</sequence>
<evidence type="ECO:0000313" key="4">
    <source>
        <dbReference type="EMBL" id="ELP83933.1"/>
    </source>
</evidence>
<dbReference type="InterPro" id="IPR051674">
    <property type="entry name" value="Malate_Decarboxylase"/>
</dbReference>
<dbReference type="InterPro" id="IPR012301">
    <property type="entry name" value="Malic_N_dom"/>
</dbReference>
<dbReference type="InterPro" id="IPR036291">
    <property type="entry name" value="NAD(P)-bd_dom_sf"/>
</dbReference>